<proteinExistence type="predicted"/>
<dbReference type="EMBL" id="JBIAPI010000001">
    <property type="protein sequence ID" value="MFF3221621.1"/>
    <property type="molecule type" value="Genomic_DNA"/>
</dbReference>
<keyword evidence="2" id="KW-0812">Transmembrane</keyword>
<evidence type="ECO:0000256" key="2">
    <source>
        <dbReference type="SAM" id="Phobius"/>
    </source>
</evidence>
<organism evidence="3 4">
    <name type="scientific">Nocardia suismassiliense</name>
    <dbReference type="NCBI Taxonomy" id="2077092"/>
    <lineage>
        <taxon>Bacteria</taxon>
        <taxon>Bacillati</taxon>
        <taxon>Actinomycetota</taxon>
        <taxon>Actinomycetes</taxon>
        <taxon>Mycobacteriales</taxon>
        <taxon>Nocardiaceae</taxon>
        <taxon>Nocardia</taxon>
    </lineage>
</organism>
<keyword evidence="4" id="KW-1185">Reference proteome</keyword>
<feature type="compositionally biased region" description="Gly residues" evidence="1">
    <location>
        <begin position="272"/>
        <end position="285"/>
    </location>
</feature>
<gene>
    <name evidence="3" type="ORF">ACFYV7_02395</name>
</gene>
<protein>
    <submittedName>
        <fullName evidence="3">TIGR04222 domain-containing membrane protein</fullName>
    </submittedName>
</protein>
<feature type="region of interest" description="Disordered" evidence="1">
    <location>
        <begin position="265"/>
        <end position="285"/>
    </location>
</feature>
<sequence>MTVLDLMAAGDTWGISGPDFMALYWPCVAIAVLLGLWMRLRVTRGAVDTSGIERPGTELSLPEVAMLFDDRRAALTALARLRSHDLIDSAAAPARPLNAEDRRQLDPFTRSIYERIAAGAKPTVAALTAGSAAALGPLRDSMIKRGYFPDAAFRRSLRDAGLPVLIVGAVGVVRFVAGTLNHNPVAFLVLALIVQAFCYFFLVAKPRLTPLGRLARKNATSSNAHLRPSNSPAYATYGAESAALAAAIFGGAALLSLDPGLASAVEPPSSSGGDGGSGGGGDGGGGGGGCGGGGGGCGG</sequence>
<comment type="caution">
    <text evidence="3">The sequence shown here is derived from an EMBL/GenBank/DDBJ whole genome shotgun (WGS) entry which is preliminary data.</text>
</comment>
<dbReference type="InterPro" id="IPR026467">
    <property type="entry name" value="Ser/Gly_Cys_C_dom"/>
</dbReference>
<feature type="transmembrane region" description="Helical" evidence="2">
    <location>
        <begin position="20"/>
        <end position="38"/>
    </location>
</feature>
<dbReference type="RefSeq" id="WP_387712821.1">
    <property type="nucleotide sequence ID" value="NZ_JBIAPI010000001.1"/>
</dbReference>
<feature type="transmembrane region" description="Helical" evidence="2">
    <location>
        <begin position="160"/>
        <end position="179"/>
    </location>
</feature>
<evidence type="ECO:0000313" key="3">
    <source>
        <dbReference type="EMBL" id="MFF3221621.1"/>
    </source>
</evidence>
<feature type="transmembrane region" description="Helical" evidence="2">
    <location>
        <begin position="185"/>
        <end position="204"/>
    </location>
</feature>
<reference evidence="3 4" key="1">
    <citation type="submission" date="2024-10" db="EMBL/GenBank/DDBJ databases">
        <title>The Natural Products Discovery Center: Release of the First 8490 Sequenced Strains for Exploring Actinobacteria Biosynthetic Diversity.</title>
        <authorList>
            <person name="Kalkreuter E."/>
            <person name="Kautsar S.A."/>
            <person name="Yang D."/>
            <person name="Bader C.D."/>
            <person name="Teijaro C.N."/>
            <person name="Fluegel L."/>
            <person name="Davis C.M."/>
            <person name="Simpson J.R."/>
            <person name="Lauterbach L."/>
            <person name="Steele A.D."/>
            <person name="Gui C."/>
            <person name="Meng S."/>
            <person name="Li G."/>
            <person name="Viehrig K."/>
            <person name="Ye F."/>
            <person name="Su P."/>
            <person name="Kiefer A.F."/>
            <person name="Nichols A."/>
            <person name="Cepeda A.J."/>
            <person name="Yan W."/>
            <person name="Fan B."/>
            <person name="Jiang Y."/>
            <person name="Adhikari A."/>
            <person name="Zheng C.-J."/>
            <person name="Schuster L."/>
            <person name="Cowan T.M."/>
            <person name="Smanski M.J."/>
            <person name="Chevrette M.G."/>
            <person name="De Carvalho L.P.S."/>
            <person name="Shen B."/>
        </authorList>
    </citation>
    <scope>NUCLEOTIDE SEQUENCE [LARGE SCALE GENOMIC DNA]</scope>
    <source>
        <strain evidence="3 4">NPDC003040</strain>
    </source>
</reference>
<evidence type="ECO:0000256" key="1">
    <source>
        <dbReference type="SAM" id="MobiDB-lite"/>
    </source>
</evidence>
<name>A0ABW6QK93_9NOCA</name>
<dbReference type="NCBIfam" id="TIGR04222">
    <property type="entry name" value="near_uncomplex"/>
    <property type="match status" value="1"/>
</dbReference>
<dbReference type="Proteomes" id="UP001601948">
    <property type="component" value="Unassembled WGS sequence"/>
</dbReference>
<keyword evidence="2" id="KW-0472">Membrane</keyword>
<keyword evidence="2" id="KW-1133">Transmembrane helix</keyword>
<evidence type="ECO:0000313" key="4">
    <source>
        <dbReference type="Proteomes" id="UP001601948"/>
    </source>
</evidence>
<accession>A0ABW6QK93</accession>